<dbReference type="GO" id="GO:0016020">
    <property type="term" value="C:membrane"/>
    <property type="evidence" value="ECO:0007669"/>
    <property type="project" value="UniProtKB-SubCell"/>
</dbReference>
<dbReference type="InterPro" id="IPR022764">
    <property type="entry name" value="Peptidase_S54_rhomboid_dom"/>
</dbReference>
<evidence type="ECO:0000256" key="1">
    <source>
        <dbReference type="ARBA" id="ARBA00004141"/>
    </source>
</evidence>
<evidence type="ECO:0000256" key="2">
    <source>
        <dbReference type="ARBA" id="ARBA00009045"/>
    </source>
</evidence>
<evidence type="ECO:0000256" key="5">
    <source>
        <dbReference type="ARBA" id="ARBA00022989"/>
    </source>
</evidence>
<keyword evidence="11" id="KW-1185">Reference proteome</keyword>
<gene>
    <name evidence="10" type="ORF">EK21DRAFT_78411</name>
</gene>
<protein>
    <recommendedName>
        <fullName evidence="9">Peptidase S54 rhomboid domain-containing protein</fullName>
    </recommendedName>
</protein>
<dbReference type="SUPFAM" id="SSF144091">
    <property type="entry name" value="Rhomboid-like"/>
    <property type="match status" value="1"/>
</dbReference>
<dbReference type="InterPro" id="IPR050925">
    <property type="entry name" value="Rhomboid_protease_S54"/>
</dbReference>
<dbReference type="Pfam" id="PF01694">
    <property type="entry name" value="Rhomboid"/>
    <property type="match status" value="1"/>
</dbReference>
<reference evidence="10" key="1">
    <citation type="journal article" date="2020" name="Stud. Mycol.">
        <title>101 Dothideomycetes genomes: a test case for predicting lifestyles and emergence of pathogens.</title>
        <authorList>
            <person name="Haridas S."/>
            <person name="Albert R."/>
            <person name="Binder M."/>
            <person name="Bloem J."/>
            <person name="Labutti K."/>
            <person name="Salamov A."/>
            <person name="Andreopoulos B."/>
            <person name="Baker S."/>
            <person name="Barry K."/>
            <person name="Bills G."/>
            <person name="Bluhm B."/>
            <person name="Cannon C."/>
            <person name="Castanera R."/>
            <person name="Culley D."/>
            <person name="Daum C."/>
            <person name="Ezra D."/>
            <person name="Gonzalez J."/>
            <person name="Henrissat B."/>
            <person name="Kuo A."/>
            <person name="Liang C."/>
            <person name="Lipzen A."/>
            <person name="Lutzoni F."/>
            <person name="Magnuson J."/>
            <person name="Mondo S."/>
            <person name="Nolan M."/>
            <person name="Ohm R."/>
            <person name="Pangilinan J."/>
            <person name="Park H.-J."/>
            <person name="Ramirez L."/>
            <person name="Alfaro M."/>
            <person name="Sun H."/>
            <person name="Tritt A."/>
            <person name="Yoshinaga Y."/>
            <person name="Zwiers L.-H."/>
            <person name="Turgeon B."/>
            <person name="Goodwin S."/>
            <person name="Spatafora J."/>
            <person name="Crous P."/>
            <person name="Grigoriev I."/>
        </authorList>
    </citation>
    <scope>NUCLEOTIDE SEQUENCE</scope>
    <source>
        <strain evidence="10">CBS 110217</strain>
    </source>
</reference>
<evidence type="ECO:0000256" key="4">
    <source>
        <dbReference type="ARBA" id="ARBA00022801"/>
    </source>
</evidence>
<feature type="region of interest" description="Disordered" evidence="7">
    <location>
        <begin position="45"/>
        <end position="79"/>
    </location>
</feature>
<dbReference type="PANTHER" id="PTHR43731:SF14">
    <property type="entry name" value="PRESENILIN-ASSOCIATED RHOMBOID-LIKE PROTEIN, MITOCHONDRIAL"/>
    <property type="match status" value="1"/>
</dbReference>
<accession>A0A9P4H009</accession>
<comment type="subcellular location">
    <subcellularLocation>
        <location evidence="1">Membrane</location>
        <topology evidence="1">Multi-pass membrane protein</topology>
    </subcellularLocation>
</comment>
<keyword evidence="4" id="KW-0378">Hydrolase</keyword>
<keyword evidence="5 8" id="KW-1133">Transmembrane helix</keyword>
<evidence type="ECO:0000256" key="6">
    <source>
        <dbReference type="ARBA" id="ARBA00023136"/>
    </source>
</evidence>
<dbReference type="PANTHER" id="PTHR43731">
    <property type="entry name" value="RHOMBOID PROTEASE"/>
    <property type="match status" value="1"/>
</dbReference>
<evidence type="ECO:0000313" key="11">
    <source>
        <dbReference type="Proteomes" id="UP000799777"/>
    </source>
</evidence>
<feature type="transmembrane region" description="Helical" evidence="8">
    <location>
        <begin position="237"/>
        <end position="257"/>
    </location>
</feature>
<dbReference type="Gene3D" id="1.20.1540.10">
    <property type="entry name" value="Rhomboid-like"/>
    <property type="match status" value="1"/>
</dbReference>
<evidence type="ECO:0000259" key="9">
    <source>
        <dbReference type="Pfam" id="PF01694"/>
    </source>
</evidence>
<dbReference type="GO" id="GO:0006465">
    <property type="term" value="P:signal peptide processing"/>
    <property type="evidence" value="ECO:0007669"/>
    <property type="project" value="TreeGrafter"/>
</dbReference>
<dbReference type="InterPro" id="IPR035952">
    <property type="entry name" value="Rhomboid-like_sf"/>
</dbReference>
<evidence type="ECO:0000256" key="8">
    <source>
        <dbReference type="SAM" id="Phobius"/>
    </source>
</evidence>
<dbReference type="AlphaFoldDB" id="A0A9P4H009"/>
<feature type="transmembrane region" description="Helical" evidence="8">
    <location>
        <begin position="161"/>
        <end position="183"/>
    </location>
</feature>
<feature type="transmembrane region" description="Helical" evidence="8">
    <location>
        <begin position="298"/>
        <end position="321"/>
    </location>
</feature>
<keyword evidence="6 8" id="KW-0472">Membrane</keyword>
<keyword evidence="3 8" id="KW-0812">Transmembrane</keyword>
<dbReference type="Proteomes" id="UP000799777">
    <property type="component" value="Unassembled WGS sequence"/>
</dbReference>
<evidence type="ECO:0000256" key="3">
    <source>
        <dbReference type="ARBA" id="ARBA00022692"/>
    </source>
</evidence>
<evidence type="ECO:0000256" key="7">
    <source>
        <dbReference type="SAM" id="MobiDB-lite"/>
    </source>
</evidence>
<feature type="transmembrane region" description="Helical" evidence="8">
    <location>
        <begin position="195"/>
        <end position="217"/>
    </location>
</feature>
<feature type="domain" description="Peptidase S54 rhomboid" evidence="9">
    <location>
        <begin position="196"/>
        <end position="350"/>
    </location>
</feature>
<feature type="transmembrane region" description="Helical" evidence="8">
    <location>
        <begin position="97"/>
        <end position="116"/>
    </location>
</feature>
<comment type="caution">
    <text evidence="10">The sequence shown here is derived from an EMBL/GenBank/DDBJ whole genome shotgun (WGS) entry which is preliminary data.</text>
</comment>
<name>A0A9P4H009_9PLEO</name>
<organism evidence="10 11">
    <name type="scientific">Setomelanomma holmii</name>
    <dbReference type="NCBI Taxonomy" id="210430"/>
    <lineage>
        <taxon>Eukaryota</taxon>
        <taxon>Fungi</taxon>
        <taxon>Dikarya</taxon>
        <taxon>Ascomycota</taxon>
        <taxon>Pezizomycotina</taxon>
        <taxon>Dothideomycetes</taxon>
        <taxon>Pleosporomycetidae</taxon>
        <taxon>Pleosporales</taxon>
        <taxon>Pleosporineae</taxon>
        <taxon>Phaeosphaeriaceae</taxon>
        <taxon>Setomelanomma</taxon>
    </lineage>
</organism>
<feature type="compositionally biased region" description="Polar residues" evidence="7">
    <location>
        <begin position="47"/>
        <end position="64"/>
    </location>
</feature>
<dbReference type="OrthoDB" id="10260614at2759"/>
<feature type="transmembrane region" description="Helical" evidence="8">
    <location>
        <begin position="269"/>
        <end position="292"/>
    </location>
</feature>
<sequence length="369" mass="41088">MSLFRHGGFCLVQFIGQSQSSVLPRPTAHHFKAFSTTRIWCDRTSQKSESPVHQAPRSSLQRNAQRPKDDGEAGLPEADDSETVVWPEFRVRYFRPAIWAIVVSGGIFAGLAYLQAKHELKPNTTQGWLEAPQWGTPKRGPPTPTELATHTWAQLNPMSKLSTGIIAANSLVHLTSFVAPVYWHNLWHTPARNVNYTLFTSMFVHSGPFHLFVNMYFTYNFMIPVGYSRALEGNPYQVGAFFLATGVLSGYAQHLATLITPNKRAIPEVLIRCGGASGALLGMLGVFCMQYPNAGLGIMFVPVHFDAQYVLPAIMLFDFIGMVRGYSFVNFGHAAHLSGALVGVAYSTLDGNNRLWKPLVRFWKQQLQQ</sequence>
<comment type="similarity">
    <text evidence="2">Belongs to the peptidase S54 family.</text>
</comment>
<evidence type="ECO:0000313" key="10">
    <source>
        <dbReference type="EMBL" id="KAF2024562.1"/>
    </source>
</evidence>
<dbReference type="GO" id="GO:0004252">
    <property type="term" value="F:serine-type endopeptidase activity"/>
    <property type="evidence" value="ECO:0007669"/>
    <property type="project" value="InterPro"/>
</dbReference>
<dbReference type="EMBL" id="ML978291">
    <property type="protein sequence ID" value="KAF2024562.1"/>
    <property type="molecule type" value="Genomic_DNA"/>
</dbReference>
<proteinExistence type="inferred from homology"/>